<keyword evidence="10" id="KW-0245">EGF-like domain</keyword>
<feature type="disulfide bond" evidence="10">
    <location>
        <begin position="3767"/>
        <end position="3777"/>
    </location>
</feature>
<comment type="caution">
    <text evidence="16">The sequence shown here is derived from an EMBL/GenBank/DDBJ whole genome shotgun (WGS) entry which is preliminary data.</text>
</comment>
<dbReference type="GO" id="GO:0016477">
    <property type="term" value="P:cell migration"/>
    <property type="evidence" value="ECO:0007669"/>
    <property type="project" value="TreeGrafter"/>
</dbReference>
<feature type="transmembrane region" description="Helical" evidence="12">
    <location>
        <begin position="3817"/>
        <end position="3842"/>
    </location>
</feature>
<comment type="caution">
    <text evidence="10">Lacks conserved residue(s) required for the propagation of feature annotation.</text>
</comment>
<evidence type="ECO:0000256" key="6">
    <source>
        <dbReference type="ARBA" id="ARBA00022989"/>
    </source>
</evidence>
<feature type="domain" description="Cadherin" evidence="15">
    <location>
        <begin position="2614"/>
        <end position="2727"/>
    </location>
</feature>
<dbReference type="InterPro" id="IPR000152">
    <property type="entry name" value="EGF-type_Asp/Asn_hydroxyl_site"/>
</dbReference>
<dbReference type="InterPro" id="IPR020894">
    <property type="entry name" value="Cadherin_CS"/>
</dbReference>
<feature type="disulfide bond" evidence="10">
    <location>
        <begin position="3570"/>
        <end position="3579"/>
    </location>
</feature>
<sequence length="4430" mass="483893">MSYESRWQLTCDDADYQSTQWQVRAQDKSGCVGRVIATDLDDSLNGSVFYWRDTVSNVAADVVYPDGGFDVLSDSGLICTEAGPLEAGEYRIRVFAKDRGQPARIANENRPVAVHISILRGGRSFSPGTQRDRDSLQFTYVPPKTHTLQDNLPCGHQLFTFAVSDSLDPSGLSTRVSVTPFDNRRPVFSPEKFSKDALAHIDVTDLSKASHILGAAGYQVQASLKESVLVGSLVCRLEAYVPMISGDPISPLEYSVFTVGQDVTRQAFNLNTQTGELRVAQPLDHETISQHYLLISVRRMINPSLCTFINVFVNVSNTNEHAPQFLTVASSLGSATDHLHSAGFTFFVNGISPVGTVVGRVTAVDPDSGDNGRIRYSIVGEDTTAYFEIDPVTGDLRISKPLLPGFSRNPSGDSFHLRWVHEHRVIVAATDNGRPVSRSNHTVVLVQIIPGPGGIDAPAPRFRTTGTVHFTVTENTPPDYVITSLSQLLTIDSMVYGFIHFDLISAYTVDLLADHNTAVVGIQQPQSVANLELFHVTANTGLLVTLVHLDRERHGDLHRLVVRVKGSSGIRAEISDYLMLEIQIIDVNDNTPKISTPRFIRGYVSEGAPPGSLVMQQCVLNDILDACMHSSAIPVQIIATDPDLGLNGQIVYQLMSASTQESARLFNLDSTNGLLRVSPDVQLDRETASHHSLFVQVSDSGSPARTADNLIRIEIEVLDVNDSPPVFDETFYMRTLMLPTYPSELIVQLSATDPDMNDTVSYRFSDQLSANYFTLDALTGRLSVAPNSSLLNHNLPMSERNFLVMVEAYDSHKPKPHVARINVTVFTQLSSPSAGDSTPLIIDPEGGLDVNLVEHYTGHEPLRLGQLKVRNAPVGAIYRFIVLTPQPGLTVDRLTGTVLATGDQSTDELDRELTPNMTMHVLVRDMHNRLGRTVVRVHLSDVNDHTPLFIGQPYHAVFCLSSAISTDRSRPDTELPCRQNHFQVIAVDKDYGSNGSIAYSLTSIRPRADPPLLTIDAKTGQLTLLRLIPPDWTGRQMDAVVLAMDGGGLSASATITVHLVSHDGPRFSASHYTASVSESAPIGEAVTTVEASSPNPAISLIYRVVSVRTLNSSAGADVPNWMSVEVTDSPFMLEFNTGILRLVSSLDYEVTTGYLLLLEVLDTSSSLSARVYLSVNVTDVNDVAPQFAVPVYTAYVSERESVGYFVLQLSARDPDSGYGGQISYSLEPHLPESMSPDNLSLQFAELSKEVLSYFSCDEHTGLITLARTLNYDILPTLRFWAVATDQAAEPLNSRVPVTVHVLDYNDHAPQLDSPSSSDSVGGSCLYKAKLNEHAPPGTVVLRLLASDLDVNDTLRYKLLPSEGGHSDHFRLSPTDGVLRWVPIRSSDGKVAVPPRDSATVHSSVKDPSGFRIGVDAIPESMFGVLQLQAEVSDGIHTASCDIQIELDAGNWNTPRFPHPKHEIWNVSEAATHLGQIRFATDSDRGKFGKLTYVLFGGHGREQFRLDSFSGDLYALEPLDRESVDHYQLIIRVSDGGGLFDYMLLELYIQDVNDNRPQLVQLIYEFVLFPDEYNPQVVHFPFRTALYLQATDADKGPNAQLIYRRFQPPESLSQTEFEQSTHVIDVDPRSGELLFLAALTNSSITAADELQFFVEACDSPVGGLSNMLCSSPARVVIHLAARPLEFRPRIACTFTPVLEDDHSLDRDVASCQVQPSNLTGTWSLTYVLHESSISAPAFRIDSHSGHVYTTRPMDYEHGRSYRLGVEFHIANMKPNVAAAAARTELQINLVDVNDCVPELDAPVYVVKVPENVPIGTRLTGVSAQDKDVSGRDPITFSLWPVVSSLEWELGVRSVPDVSTDLPLRLHNAPHANLELNLIRKQFMVDSDGWIVLKTPLDFETVREHKFKVAAVDSVGHWNSSLVIISVMDVNDNAPHWPLKEAPNDSLEHFIFPDVLHRQLLHTEVTIPENWSPTVNSVIYQINVVDPDVEVQSRPFFYMLSEENVSLQAHAKPSTYFSVSPSGAVQLRKALDRELAASYILRFRASDGIFVTKDAFVLQVNVKDVNDNAPFCLEPQRHLVFPENTPQGTVIAKLLAIDNDAEPIHSNVSYRLKSGDHRLFAVNSSTGLIRLQGLLDFESERLHRFSVEASDNGGLNCLFHCTVQVVDVNDNAPEFEPVFINPIPEDVPVGSLIGKITARDRDVSDANRLVYSLQSTHDASFSIEPHTGLLKVSRTLDRETKSVHNLTVIVSDGLPTLFGGITSQTTAQFTVTTTFTVRLLDVNDSPPQFVNSSAHKLHVSELAPAGRHMTRLTAVSLDEGENAVVRYKLLTKQPEFSLNETTGDLRLEGALDHERVSSYFLTVEARDHGTPPLSTTAVITVNVEDENDNQPQFVGRQPIPITLLAENGGISLTDELKGLLSSFYSFTVAENSRNGTVIGRGCLRHSQNSGVDLLPGERLTVLDYADDKVLLFDDFQSAQVLLDVISRSATYFEMRFAASKCKVILQGCCDYVDLMLDNVVMEIVDRFVYLGSYISVGGGGVGNEIEARISKARAVFDNLRHLWRQRGISLKLKGRVYKTTVRAVLLYGSETWPLRVEDVNRLQVFDHRCLRSIARIGWHQRLKAVDADSGEHGRLTYRLSPTNSSIWMQYIHRSLSSNFELLDLNEARSRFHLDVNTGQLSLLFEPDREAVDEFWFSASVDDHGIPSAFTSHTLVRVRILDVNDCSPLFEKSAYEFTVQPLPSTITEVGCHSAVGGRVLIGRLKLTDADASPNAGPFTCQLIHSGSAQSSSDSSRAAGGMFFVRNASSDPNHNNRTSANSNPNVGECLLYAVDRLPVGSQSLVLRANDNGLTALHTSVTVTVRVIRQANLPPEIVRGNATLTYYRGSYAVSDPMSVPSDDLSANLVVARVTIKDRTAHDRLTFELLPDSPGSTLFRVDRYDGTVRSASSAARSDAHSTANTDHPTHGQSNGYRHPVYPILSTPLSRLDSGLYPLRIRVSNGSLSSEETLFIQVVTITDEMLESAAIVRISNLLPNLFYMESYDRRLRLHLASCLLTDMRHFVSSGHSLNDHVHILSVQEADIVLTGSPSSVSLHRVPRSLDRAVDVLVAVYNPEQREFIKPHLIAEAVNQISDTLSSEFGGKVSVIYDVCTPQFCPRGRCYTRVTIDPHGLMNRVEVHRVSQVSPRFTLSPACRCPRHFTGLRCDTPLDGCSLAASCPAPRICVPQGPDSSVCVCPPPRTGPNCESVQPVGPHPNACYSERCFLDREHGSLQFTGGSFIHWELVHCNSYHWEFTFAMRTRQPIGPLATIRWNALRAFQLRLATGGRLVVSALGISDGLPSADWLVSADPLSDGHWHRVRLVLAATSANHLDNVHNLLFRPLEDGGSPKPVTVASDKDWWVELTVDGIHPRSASIDWAPGDPVRQGLFLGSDPVHGFWPLTQQLPFSSAPILGHAQQAEYNSDNTTLEESIVLRSGIVGCFRDIRINQVKPPYQINHQAVLARLRAEYASSSPGSTNLVLMRAHQLHYGCDPSSTVAGPCATGPCLHGGICAPGQLPAHQQQSSSGGSYACHCPPLFHGHHCERTSDACLLKPCQNGGSCQALFNPNTAKMPTNSGLAAYRCVCPAGVSGLHCELLHDTSSLSGSALSLHSPIEKNKGLGCRSARLVLQHTSPTFSLNTRQSIANARWSAITRTSSTPQVVCLNGGVCLESASGPHCSCPLGWEGARCEHDINECQLADTFFARRGADRFTDSTRNKWMELHVPGSGGLCSPYEMGRGVCVNSPGSYQCNCSLGFGGRHCQNKNLVPLTPDPNALGLTQLHVYIIVGLLAFLFLAALTTIVILACRARGFIGAALEVDGTSKSVGSYVWPPGGKSQQQQRHSHQQASQKPSTHSLDQQFYRYNHSGGSSLAGVPFLPSGSGLPMHSNQLGMHSSCHGFPTVRMANRRPSLASSTFAMPLHANDDSGAALLAGQTESVQHASSSSAAPTITDYMDQEDCSATGASRLLLYPTGGGDPVPVMMMMSPAMPYAGSVGNRTSLLPRHSPATSAIYYGSANLSGTGTPTNHGSSSYIGYNIDPPGSVCIPPRHLHSASHRVAFYPAGAPHAYLAQHQTQRQLPQLVTVRPGSAVGSDRLSLGSGSDRFSAHSSQLLVPSNPSSGPHLTGPYGSHAYPHYQVVPTSAQQPSRPHTSQDLNPYGSDHPGSPSDETTRTLRPDNTDTLRPSLYFNGGTEEHEGSERPVGITHTHADYYKPRPLPAKLQHIPQSVAQPMNPTNLSSPDLAIHSNGDVNPFSVLDGEATPTLHKAKELKSPAAPIVDDLSMNEMRQLSTISPAQAQDSSAFRPHSGVGKQFCNCNQPDPYSRTNELVQNGPSTGVVVQEAADTQHASPRSLDCHAPAAEPVHNDLETDYKPGTTCAPRPVNSDSRDLNGFASN</sequence>
<feature type="domain" description="Cadherin" evidence="15">
    <location>
        <begin position="1962"/>
        <end position="2070"/>
    </location>
</feature>
<feature type="region of interest" description="Disordered" evidence="11">
    <location>
        <begin position="2944"/>
        <end position="2970"/>
    </location>
</feature>
<evidence type="ECO:0000256" key="5">
    <source>
        <dbReference type="ARBA" id="ARBA00022837"/>
    </source>
</evidence>
<dbReference type="PROSITE" id="PS50026">
    <property type="entry name" value="EGF_3"/>
    <property type="match status" value="5"/>
</dbReference>
<dbReference type="Gene3D" id="2.60.40.60">
    <property type="entry name" value="Cadherins"/>
    <property type="match status" value="20"/>
</dbReference>
<evidence type="ECO:0000256" key="3">
    <source>
        <dbReference type="ARBA" id="ARBA00022729"/>
    </source>
</evidence>
<evidence type="ECO:0000256" key="2">
    <source>
        <dbReference type="ARBA" id="ARBA00022692"/>
    </source>
</evidence>
<keyword evidence="17" id="KW-1185">Reference proteome</keyword>
<dbReference type="SMART" id="SM00282">
    <property type="entry name" value="LamG"/>
    <property type="match status" value="1"/>
</dbReference>
<feature type="domain" description="EGF-like" evidence="14">
    <location>
        <begin position="3533"/>
        <end position="3580"/>
    </location>
</feature>
<dbReference type="PANTHER" id="PTHR24027">
    <property type="entry name" value="CADHERIN-23"/>
    <property type="match status" value="1"/>
</dbReference>
<dbReference type="SUPFAM" id="SSF49899">
    <property type="entry name" value="Concanavalin A-like lectins/glucanases"/>
    <property type="match status" value="1"/>
</dbReference>
<dbReference type="InterPro" id="IPR013320">
    <property type="entry name" value="ConA-like_dom_sf"/>
</dbReference>
<keyword evidence="4" id="KW-0677">Repeat</keyword>
<feature type="compositionally biased region" description="Basic and acidic residues" evidence="11">
    <location>
        <begin position="4204"/>
        <end position="4215"/>
    </location>
</feature>
<evidence type="ECO:0000313" key="16">
    <source>
        <dbReference type="EMBL" id="KAA3679838.1"/>
    </source>
</evidence>
<gene>
    <name evidence="16" type="ORF">DEA37_0005361</name>
</gene>
<feature type="disulfide bond" evidence="10">
    <location>
        <begin position="3621"/>
        <end position="3630"/>
    </location>
</feature>
<dbReference type="GO" id="GO:0007156">
    <property type="term" value="P:homophilic cell adhesion via plasma membrane adhesion molecules"/>
    <property type="evidence" value="ECO:0007669"/>
    <property type="project" value="InterPro"/>
</dbReference>
<feature type="compositionally biased region" description="Low complexity" evidence="11">
    <location>
        <begin position="3872"/>
        <end position="3885"/>
    </location>
</feature>
<dbReference type="SMART" id="SM00181">
    <property type="entry name" value="EGF"/>
    <property type="match status" value="6"/>
</dbReference>
<dbReference type="InterPro" id="IPR000742">
    <property type="entry name" value="EGF"/>
</dbReference>
<feature type="disulfide bond" evidence="10">
    <location>
        <begin position="3788"/>
        <end position="3797"/>
    </location>
</feature>
<feature type="domain" description="Cadherin" evidence="15">
    <location>
        <begin position="2173"/>
        <end position="2287"/>
    </location>
</feature>
<organism evidence="16 17">
    <name type="scientific">Paragonimus westermani</name>
    <dbReference type="NCBI Taxonomy" id="34504"/>
    <lineage>
        <taxon>Eukaryota</taxon>
        <taxon>Metazoa</taxon>
        <taxon>Spiralia</taxon>
        <taxon>Lophotrochozoa</taxon>
        <taxon>Platyhelminthes</taxon>
        <taxon>Trematoda</taxon>
        <taxon>Digenea</taxon>
        <taxon>Plagiorchiida</taxon>
        <taxon>Troglotremata</taxon>
        <taxon>Troglotrematidae</taxon>
        <taxon>Paragonimus</taxon>
    </lineage>
</organism>
<feature type="domain" description="Cadherin" evidence="15">
    <location>
        <begin position="1068"/>
        <end position="1187"/>
    </location>
</feature>
<feature type="domain" description="EGF-like" evidence="14">
    <location>
        <begin position="3205"/>
        <end position="3243"/>
    </location>
</feature>
<dbReference type="PANTHER" id="PTHR24027:SF422">
    <property type="entry name" value="CADHERIN DOMAIN-CONTAINING PROTEIN"/>
    <property type="match status" value="1"/>
</dbReference>
<dbReference type="GO" id="GO:0016342">
    <property type="term" value="C:catenin complex"/>
    <property type="evidence" value="ECO:0007669"/>
    <property type="project" value="TreeGrafter"/>
</dbReference>
<feature type="domain" description="Cadherin" evidence="15">
    <location>
        <begin position="967"/>
        <end position="1067"/>
    </location>
</feature>
<feature type="domain" description="Cadherin" evidence="15">
    <location>
        <begin position="746"/>
        <end position="841"/>
    </location>
</feature>
<feature type="disulfide bond" evidence="10">
    <location>
        <begin position="3233"/>
        <end position="3242"/>
    </location>
</feature>
<feature type="region of interest" description="Disordered" evidence="11">
    <location>
        <begin position="4379"/>
        <end position="4430"/>
    </location>
</feature>
<feature type="compositionally biased region" description="Polar residues" evidence="11">
    <location>
        <begin position="4142"/>
        <end position="4157"/>
    </location>
</feature>
<name>A0A5J4NXN0_9TREM</name>
<keyword evidence="5 9" id="KW-0106">Calcium</keyword>
<reference evidence="16 17" key="1">
    <citation type="journal article" date="2019" name="Gigascience">
        <title>Whole-genome sequence of the oriental lung fluke Paragonimus westermani.</title>
        <authorList>
            <person name="Oey H."/>
            <person name="Zakrzewski M."/>
            <person name="Narain K."/>
            <person name="Devi K.R."/>
            <person name="Agatsuma T."/>
            <person name="Nawaratna S."/>
            <person name="Gobert G.N."/>
            <person name="Jones M.K."/>
            <person name="Ragan M.A."/>
            <person name="McManus D.P."/>
            <person name="Krause L."/>
        </authorList>
    </citation>
    <scope>NUCLEOTIDE SEQUENCE [LARGE SCALE GENOMIC DNA]</scope>
    <source>
        <strain evidence="16 17">IND2009</strain>
    </source>
</reference>
<evidence type="ECO:0000256" key="10">
    <source>
        <dbReference type="PROSITE-ProRule" id="PRU00076"/>
    </source>
</evidence>
<dbReference type="CDD" id="cd00054">
    <property type="entry name" value="EGF_CA"/>
    <property type="match status" value="4"/>
</dbReference>
<dbReference type="PROSITE" id="PS00232">
    <property type="entry name" value="CADHERIN_1"/>
    <property type="match status" value="8"/>
</dbReference>
<dbReference type="PROSITE" id="PS00010">
    <property type="entry name" value="ASX_HYDROXYL"/>
    <property type="match status" value="1"/>
</dbReference>
<dbReference type="PROSITE" id="PS50268">
    <property type="entry name" value="CADHERIN_2"/>
    <property type="match status" value="18"/>
</dbReference>
<feature type="domain" description="Cadherin" evidence="15">
    <location>
        <begin position="596"/>
        <end position="727"/>
    </location>
</feature>
<dbReference type="CDD" id="cd11304">
    <property type="entry name" value="Cadherin_repeat"/>
    <property type="match status" value="19"/>
</dbReference>
<dbReference type="EMBL" id="QNGE01000616">
    <property type="protein sequence ID" value="KAA3679838.1"/>
    <property type="molecule type" value="Genomic_DNA"/>
</dbReference>
<dbReference type="Pfam" id="PF00008">
    <property type="entry name" value="EGF"/>
    <property type="match status" value="1"/>
</dbReference>
<comment type="subcellular location">
    <subcellularLocation>
        <location evidence="1">Membrane</location>
        <topology evidence="1">Single-pass membrane protein</topology>
    </subcellularLocation>
</comment>
<evidence type="ECO:0000256" key="11">
    <source>
        <dbReference type="SAM" id="MobiDB-lite"/>
    </source>
</evidence>
<dbReference type="SUPFAM" id="SSF57196">
    <property type="entry name" value="EGF/Laminin"/>
    <property type="match status" value="4"/>
</dbReference>
<feature type="domain" description="Cadherin" evidence="15">
    <location>
        <begin position="2071"/>
        <end position="2173"/>
    </location>
</feature>
<evidence type="ECO:0000256" key="1">
    <source>
        <dbReference type="ARBA" id="ARBA00004167"/>
    </source>
</evidence>
<evidence type="ECO:0000256" key="7">
    <source>
        <dbReference type="ARBA" id="ARBA00023136"/>
    </source>
</evidence>
<dbReference type="Pfam" id="PF00028">
    <property type="entry name" value="Cadherin"/>
    <property type="match status" value="7"/>
</dbReference>
<evidence type="ECO:0000256" key="9">
    <source>
        <dbReference type="PROSITE-ProRule" id="PRU00043"/>
    </source>
</evidence>
<dbReference type="GO" id="GO:0008013">
    <property type="term" value="F:beta-catenin binding"/>
    <property type="evidence" value="ECO:0007669"/>
    <property type="project" value="TreeGrafter"/>
</dbReference>
<feature type="domain" description="Cadherin" evidence="15">
    <location>
        <begin position="1188"/>
        <end position="1311"/>
    </location>
</feature>
<feature type="compositionally biased region" description="Polar residues" evidence="11">
    <location>
        <begin position="4174"/>
        <end position="4190"/>
    </location>
</feature>
<feature type="domain" description="EGF-like" evidence="14">
    <location>
        <begin position="3690"/>
        <end position="3726"/>
    </location>
</feature>
<dbReference type="Proteomes" id="UP000324629">
    <property type="component" value="Unassembled WGS sequence"/>
</dbReference>
<dbReference type="Gene3D" id="2.60.120.200">
    <property type="match status" value="1"/>
</dbReference>
<dbReference type="FunFam" id="2.60.40.60:FF:000020">
    <property type="entry name" value="Dachsous cadherin-related 1b"/>
    <property type="match status" value="1"/>
</dbReference>
<evidence type="ECO:0000256" key="8">
    <source>
        <dbReference type="ARBA" id="ARBA00023157"/>
    </source>
</evidence>
<feature type="region of interest" description="Disordered" evidence="11">
    <location>
        <begin position="3863"/>
        <end position="3890"/>
    </location>
</feature>
<dbReference type="InterPro" id="IPR002126">
    <property type="entry name" value="Cadherin-like_dom"/>
</dbReference>
<feature type="compositionally biased region" description="Low complexity" evidence="11">
    <location>
        <begin position="4127"/>
        <end position="4139"/>
    </location>
</feature>
<dbReference type="PRINTS" id="PR00205">
    <property type="entry name" value="CADHERIN"/>
</dbReference>
<evidence type="ECO:0000259" key="13">
    <source>
        <dbReference type="PROSITE" id="PS50025"/>
    </source>
</evidence>
<evidence type="ECO:0000259" key="15">
    <source>
        <dbReference type="PROSITE" id="PS50268"/>
    </source>
</evidence>
<keyword evidence="6 12" id="KW-1133">Transmembrane helix</keyword>
<feature type="domain" description="Cadherin" evidence="15">
    <location>
        <begin position="1799"/>
        <end position="1935"/>
    </location>
</feature>
<feature type="region of interest" description="Disordered" evidence="11">
    <location>
        <begin position="4124"/>
        <end position="4235"/>
    </location>
</feature>
<keyword evidence="8 10" id="KW-1015">Disulfide bond</keyword>
<dbReference type="PROSITE" id="PS01186">
    <property type="entry name" value="EGF_2"/>
    <property type="match status" value="2"/>
</dbReference>
<feature type="domain" description="Laminin G" evidence="13">
    <location>
        <begin position="3266"/>
        <end position="3527"/>
    </location>
</feature>
<dbReference type="SMART" id="SM00179">
    <property type="entry name" value="EGF_CA"/>
    <property type="match status" value="2"/>
</dbReference>
<evidence type="ECO:0000256" key="12">
    <source>
        <dbReference type="SAM" id="Phobius"/>
    </source>
</evidence>
<dbReference type="GO" id="GO:0045296">
    <property type="term" value="F:cadherin binding"/>
    <property type="evidence" value="ECO:0007669"/>
    <property type="project" value="TreeGrafter"/>
</dbReference>
<feature type="domain" description="Cadherin" evidence="15">
    <location>
        <begin position="216"/>
        <end position="325"/>
    </location>
</feature>
<accession>A0A5J4NXN0</accession>
<proteinExistence type="predicted"/>
<keyword evidence="3" id="KW-0732">Signal</keyword>
<feature type="compositionally biased region" description="Low complexity" evidence="11">
    <location>
        <begin position="2944"/>
        <end position="2957"/>
    </location>
</feature>
<feature type="disulfide bond" evidence="10">
    <location>
        <begin position="3716"/>
        <end position="3725"/>
    </location>
</feature>
<feature type="domain" description="Cadherin" evidence="15">
    <location>
        <begin position="1322"/>
        <end position="1456"/>
    </location>
</feature>
<dbReference type="InterPro" id="IPR001881">
    <property type="entry name" value="EGF-like_Ca-bd_dom"/>
</dbReference>
<dbReference type="SUPFAM" id="SSF49313">
    <property type="entry name" value="Cadherin-like"/>
    <property type="match status" value="21"/>
</dbReference>
<dbReference type="PROSITE" id="PS50025">
    <property type="entry name" value="LAM_G_DOMAIN"/>
    <property type="match status" value="1"/>
</dbReference>
<dbReference type="Gene3D" id="2.10.25.10">
    <property type="entry name" value="Laminin"/>
    <property type="match status" value="5"/>
</dbReference>
<dbReference type="InterPro" id="IPR039808">
    <property type="entry name" value="Cadherin"/>
</dbReference>
<evidence type="ECO:0000259" key="14">
    <source>
        <dbReference type="PROSITE" id="PS50026"/>
    </source>
</evidence>
<dbReference type="GO" id="GO:0005509">
    <property type="term" value="F:calcium ion binding"/>
    <property type="evidence" value="ECO:0007669"/>
    <property type="project" value="UniProtKB-UniRule"/>
</dbReference>
<dbReference type="InterPro" id="IPR015919">
    <property type="entry name" value="Cadherin-like_sf"/>
</dbReference>
<dbReference type="PROSITE" id="PS00022">
    <property type="entry name" value="EGF_1"/>
    <property type="match status" value="5"/>
</dbReference>
<feature type="domain" description="Cadherin" evidence="15">
    <location>
        <begin position="909"/>
        <end position="949"/>
    </location>
</feature>
<evidence type="ECO:0000313" key="17">
    <source>
        <dbReference type="Proteomes" id="UP000324629"/>
    </source>
</evidence>
<dbReference type="SMART" id="SM00112">
    <property type="entry name" value="CA"/>
    <property type="match status" value="20"/>
</dbReference>
<protein>
    <submittedName>
        <fullName evidence="16">Protocadherin Fat 1/2/3</fullName>
    </submittedName>
</protein>
<feature type="domain" description="Cadherin" evidence="15">
    <location>
        <begin position="352"/>
        <end position="462"/>
    </location>
</feature>
<dbReference type="InterPro" id="IPR001791">
    <property type="entry name" value="Laminin_G"/>
</dbReference>
<feature type="domain" description="EGF-like" evidence="14">
    <location>
        <begin position="3582"/>
        <end position="3631"/>
    </location>
</feature>
<feature type="domain" description="Cadherin" evidence="15">
    <location>
        <begin position="464"/>
        <end position="599"/>
    </location>
</feature>
<feature type="domain" description="Cadherin" evidence="15">
    <location>
        <begin position="1479"/>
        <end position="1558"/>
    </location>
</feature>
<feature type="domain" description="Cadherin" evidence="15">
    <location>
        <begin position="1704"/>
        <end position="1803"/>
    </location>
</feature>
<feature type="domain" description="Cadherin" evidence="15">
    <location>
        <begin position="2289"/>
        <end position="2391"/>
    </location>
</feature>
<keyword evidence="7 12" id="KW-0472">Membrane</keyword>
<keyword evidence="2 12" id="KW-0812">Transmembrane</keyword>
<evidence type="ECO:0000256" key="4">
    <source>
        <dbReference type="ARBA" id="ARBA00022737"/>
    </source>
</evidence>
<feature type="compositionally biased region" description="Polar residues" evidence="11">
    <location>
        <begin position="2958"/>
        <end position="2969"/>
    </location>
</feature>
<feature type="domain" description="EGF-like" evidence="14">
    <location>
        <begin position="3763"/>
        <end position="3798"/>
    </location>
</feature>